<dbReference type="Pfam" id="PF07715">
    <property type="entry name" value="Plug"/>
    <property type="match status" value="1"/>
</dbReference>
<sequence>MRRALIPGCVIALFSLETLAQDANSAAPAPETQAPAAQAPAAQPAAPAATAPAAQPAPTPVGRTVKGQVVDRMTNEGLPLVRVIIKGTTQGVETELDGTFSLPNVPAGSVTLLFSSQDYGEKEIRIGAGQSSVKVELDNVFAEEMVVVGRASEVARKNLANSVASVNAEELNRSPAQTVDQALQGKVAGANIQSNGGAPGGGMQLRLRGVSTINGSTQPLYVIDGVLVSDVAIASGVYTVTDSVGGSNPNPTQDNQVNRIADINPNDIESIEVLKGASAAAIYGSKAANGVVIINTKRGRAGEPRVDITQRLGFYSLANKIGSRSFDNVQEVIDTFGEGAAQYYQPGRKFDQESLLAGRRDLSSETLASVSGAVGNTKYFASAMVKNDEGIMANTGYEKQSFRLNLGQNLGDAVEVNLSTNLLHTLGQRGLTNNDNSTITAYMVMPYAPEFMDYQADGAGVYPKNPFLGNGANPLQTAALVKNDEDVWRFIGAGDATVHVWKTDAHHLRVLANAGVDRFQQENSLLFPPELNFEPVDDTFPGTSLFGTSQVRNLNGGLNLVHTYRPASKFLVANTSVGAQLEERSVNSVYVVSENLNAGQPNVDSGTVVGVRQDRQLIRDRGYYVQEEMLMLDERLTLVGAVRAEQSSANGNENKLYFYPKLATAYRIPSFHSSVNEFKVRAAYGETGNQPRYGMKFNSMPTINNVQGSPGLVGSGIAGDPNIKPERQREFEAGVDAMFFGGDLVTELTVYQRTLHDLLLQRSLPPSTGFTTQIFNGGSLRNRGIEAMVQVTPVKGAFEWTSSATFALNRSRVTDLPVPSFLTGGFGTALGAFRIEQGQSATQIVGNVGRDENGNPIVRKVGDTEPDFIMGFANTLKYQDLSLSFLFHWQQGSDVINLTRFLYDAAGTSPDFETGGRQRLQDRRTNAGVYIEDASFLKLREVTLTYNLPKQWVSAIPKVQSARLSLSGRNLLMFTGYSGLDPEVSNFGNQAIARNIDVAPFPPSRSFWTSLDVGF</sequence>
<dbReference type="PANTHER" id="PTHR30069:SF29">
    <property type="entry name" value="HEMOGLOBIN AND HEMOGLOBIN-HAPTOGLOBIN-BINDING PROTEIN 1-RELATED"/>
    <property type="match status" value="1"/>
</dbReference>
<evidence type="ECO:0000259" key="11">
    <source>
        <dbReference type="Pfam" id="PF07715"/>
    </source>
</evidence>
<dbReference type="Gene3D" id="2.170.130.10">
    <property type="entry name" value="TonB-dependent receptor, plug domain"/>
    <property type="match status" value="1"/>
</dbReference>
<evidence type="ECO:0000313" key="13">
    <source>
        <dbReference type="Proteomes" id="UP000518300"/>
    </source>
</evidence>
<evidence type="ECO:0000256" key="4">
    <source>
        <dbReference type="ARBA" id="ARBA00022692"/>
    </source>
</evidence>
<feature type="region of interest" description="Disordered" evidence="9">
    <location>
        <begin position="25"/>
        <end position="63"/>
    </location>
</feature>
<comment type="subcellular location">
    <subcellularLocation>
        <location evidence="1 8">Cell outer membrane</location>
        <topology evidence="1 8">Multi-pass membrane protein</topology>
    </subcellularLocation>
</comment>
<evidence type="ECO:0000313" key="12">
    <source>
        <dbReference type="EMBL" id="NMO13358.1"/>
    </source>
</evidence>
<dbReference type="Gene3D" id="2.40.170.20">
    <property type="entry name" value="TonB-dependent receptor, beta-barrel domain"/>
    <property type="match status" value="1"/>
</dbReference>
<dbReference type="PROSITE" id="PS52016">
    <property type="entry name" value="TONB_DEPENDENT_REC_3"/>
    <property type="match status" value="1"/>
</dbReference>
<dbReference type="EMBL" id="JABBJJ010000001">
    <property type="protein sequence ID" value="NMO13358.1"/>
    <property type="molecule type" value="Genomic_DNA"/>
</dbReference>
<evidence type="ECO:0000256" key="3">
    <source>
        <dbReference type="ARBA" id="ARBA00022452"/>
    </source>
</evidence>
<evidence type="ECO:0000256" key="10">
    <source>
        <dbReference type="SAM" id="SignalP"/>
    </source>
</evidence>
<dbReference type="SUPFAM" id="SSF56935">
    <property type="entry name" value="Porins"/>
    <property type="match status" value="1"/>
</dbReference>
<evidence type="ECO:0000256" key="6">
    <source>
        <dbReference type="ARBA" id="ARBA00023136"/>
    </source>
</evidence>
<dbReference type="GO" id="GO:0044718">
    <property type="term" value="P:siderophore transmembrane transport"/>
    <property type="evidence" value="ECO:0007669"/>
    <property type="project" value="TreeGrafter"/>
</dbReference>
<protein>
    <submittedName>
        <fullName evidence="12">SusC/RagA family TonB-linked outer membrane protein</fullName>
    </submittedName>
</protein>
<evidence type="ECO:0000256" key="9">
    <source>
        <dbReference type="SAM" id="MobiDB-lite"/>
    </source>
</evidence>
<dbReference type="Pfam" id="PF13715">
    <property type="entry name" value="CarbopepD_reg_2"/>
    <property type="match status" value="1"/>
</dbReference>
<keyword evidence="13" id="KW-1185">Reference proteome</keyword>
<dbReference type="AlphaFoldDB" id="A0A848LD48"/>
<dbReference type="NCBIfam" id="TIGR04056">
    <property type="entry name" value="OMP_RagA_SusC"/>
    <property type="match status" value="1"/>
</dbReference>
<dbReference type="InterPro" id="IPR023996">
    <property type="entry name" value="TonB-dep_OMP_SusC/RagA"/>
</dbReference>
<dbReference type="InterPro" id="IPR008969">
    <property type="entry name" value="CarboxyPept-like_regulatory"/>
</dbReference>
<feature type="compositionally biased region" description="Low complexity" evidence="9">
    <location>
        <begin position="26"/>
        <end position="56"/>
    </location>
</feature>
<dbReference type="GO" id="GO:0015344">
    <property type="term" value="F:siderophore uptake transmembrane transporter activity"/>
    <property type="evidence" value="ECO:0007669"/>
    <property type="project" value="TreeGrafter"/>
</dbReference>
<dbReference type="InterPro" id="IPR012910">
    <property type="entry name" value="Plug_dom"/>
</dbReference>
<dbReference type="InterPro" id="IPR037066">
    <property type="entry name" value="Plug_dom_sf"/>
</dbReference>
<gene>
    <name evidence="12" type="ORF">HG543_00515</name>
</gene>
<accession>A0A848LD48</accession>
<evidence type="ECO:0000256" key="8">
    <source>
        <dbReference type="PROSITE-ProRule" id="PRU01360"/>
    </source>
</evidence>
<proteinExistence type="inferred from homology"/>
<dbReference type="NCBIfam" id="TIGR04057">
    <property type="entry name" value="SusC_RagA_signa"/>
    <property type="match status" value="1"/>
</dbReference>
<evidence type="ECO:0000256" key="7">
    <source>
        <dbReference type="ARBA" id="ARBA00023237"/>
    </source>
</evidence>
<reference evidence="12 13" key="1">
    <citation type="submission" date="2020-04" db="EMBL/GenBank/DDBJ databases">
        <title>Draft genome of Pyxidicoccus fallax type strain.</title>
        <authorList>
            <person name="Whitworth D.E."/>
        </authorList>
    </citation>
    <scope>NUCLEOTIDE SEQUENCE [LARGE SCALE GENOMIC DNA]</scope>
    <source>
        <strain evidence="12 13">DSM 14698</strain>
    </source>
</reference>
<name>A0A848LD48_9BACT</name>
<feature type="signal peptide" evidence="10">
    <location>
        <begin position="1"/>
        <end position="20"/>
    </location>
</feature>
<dbReference type="PANTHER" id="PTHR30069">
    <property type="entry name" value="TONB-DEPENDENT OUTER MEMBRANE RECEPTOR"/>
    <property type="match status" value="1"/>
</dbReference>
<dbReference type="GO" id="GO:0009279">
    <property type="term" value="C:cell outer membrane"/>
    <property type="evidence" value="ECO:0007669"/>
    <property type="project" value="UniProtKB-SubCell"/>
</dbReference>
<keyword evidence="6 8" id="KW-0472">Membrane</keyword>
<evidence type="ECO:0000256" key="2">
    <source>
        <dbReference type="ARBA" id="ARBA00022448"/>
    </source>
</evidence>
<keyword evidence="4 8" id="KW-0812">Transmembrane</keyword>
<dbReference type="SUPFAM" id="SSF49464">
    <property type="entry name" value="Carboxypeptidase regulatory domain-like"/>
    <property type="match status" value="1"/>
</dbReference>
<keyword evidence="5 10" id="KW-0732">Signal</keyword>
<dbReference type="InterPro" id="IPR039426">
    <property type="entry name" value="TonB-dep_rcpt-like"/>
</dbReference>
<dbReference type="Gene3D" id="2.60.40.1120">
    <property type="entry name" value="Carboxypeptidase-like, regulatory domain"/>
    <property type="match status" value="1"/>
</dbReference>
<evidence type="ECO:0000256" key="5">
    <source>
        <dbReference type="ARBA" id="ARBA00022729"/>
    </source>
</evidence>
<keyword evidence="3 8" id="KW-1134">Transmembrane beta strand</keyword>
<dbReference type="InterPro" id="IPR023997">
    <property type="entry name" value="TonB-dep_OMP_SusC/RagA_CS"/>
</dbReference>
<organism evidence="12 13">
    <name type="scientific">Pyxidicoccus fallax</name>
    <dbReference type="NCBI Taxonomy" id="394095"/>
    <lineage>
        <taxon>Bacteria</taxon>
        <taxon>Pseudomonadati</taxon>
        <taxon>Myxococcota</taxon>
        <taxon>Myxococcia</taxon>
        <taxon>Myxococcales</taxon>
        <taxon>Cystobacterineae</taxon>
        <taxon>Myxococcaceae</taxon>
        <taxon>Pyxidicoccus</taxon>
    </lineage>
</organism>
<comment type="similarity">
    <text evidence="8">Belongs to the TonB-dependent receptor family.</text>
</comment>
<dbReference type="InterPro" id="IPR036942">
    <property type="entry name" value="Beta-barrel_TonB_sf"/>
</dbReference>
<keyword evidence="7 8" id="KW-0998">Cell outer membrane</keyword>
<keyword evidence="2 8" id="KW-0813">Transport</keyword>
<feature type="domain" description="TonB-dependent receptor plug" evidence="11">
    <location>
        <begin position="157"/>
        <end position="291"/>
    </location>
</feature>
<comment type="caution">
    <text evidence="12">The sequence shown here is derived from an EMBL/GenBank/DDBJ whole genome shotgun (WGS) entry which is preliminary data.</text>
</comment>
<feature type="chain" id="PRO_5032613467" evidence="10">
    <location>
        <begin position="21"/>
        <end position="1015"/>
    </location>
</feature>
<dbReference type="Proteomes" id="UP000518300">
    <property type="component" value="Unassembled WGS sequence"/>
</dbReference>
<evidence type="ECO:0000256" key="1">
    <source>
        <dbReference type="ARBA" id="ARBA00004571"/>
    </source>
</evidence>